<dbReference type="EMBL" id="BMDI01000001">
    <property type="protein sequence ID" value="GGI17208.1"/>
    <property type="molecule type" value="Genomic_DNA"/>
</dbReference>
<dbReference type="Pfam" id="PF07007">
    <property type="entry name" value="LprI"/>
    <property type="match status" value="1"/>
</dbReference>
<name>A0A8J3AVX9_9BURK</name>
<dbReference type="Proteomes" id="UP000642180">
    <property type="component" value="Unassembled WGS sequence"/>
</dbReference>
<sequence length="132" mass="14824">MKKNLLFALALLPLSAMAQQVDPCVTKGSAQEMSACAKDAFHKAEKELNATHAALLNQMPEKDEDGIPYKAVKKQMATAQKSWKSFVEEDCKAVSIYNRGSALKEIEYYSCLRVHTEQRISDLSRFVRKPKS</sequence>
<evidence type="ECO:0000256" key="1">
    <source>
        <dbReference type="SAM" id="SignalP"/>
    </source>
</evidence>
<evidence type="ECO:0000313" key="3">
    <source>
        <dbReference type="EMBL" id="GGI17208.1"/>
    </source>
</evidence>
<reference evidence="4" key="1">
    <citation type="journal article" date="2019" name="Int. J. Syst. Evol. Microbiol.">
        <title>The Global Catalogue of Microorganisms (GCM) 10K type strain sequencing project: providing services to taxonomists for standard genome sequencing and annotation.</title>
        <authorList>
            <consortium name="The Broad Institute Genomics Platform"/>
            <consortium name="The Broad Institute Genome Sequencing Center for Infectious Disease"/>
            <person name="Wu L."/>
            <person name="Ma J."/>
        </authorList>
    </citation>
    <scope>NUCLEOTIDE SEQUENCE [LARGE SCALE GENOMIC DNA]</scope>
    <source>
        <strain evidence="4">CCM 2767</strain>
    </source>
</reference>
<organism evidence="3 4">
    <name type="scientific">Oxalicibacterium faecigallinarum</name>
    <dbReference type="NCBI Taxonomy" id="573741"/>
    <lineage>
        <taxon>Bacteria</taxon>
        <taxon>Pseudomonadati</taxon>
        <taxon>Pseudomonadota</taxon>
        <taxon>Betaproteobacteria</taxon>
        <taxon>Burkholderiales</taxon>
        <taxon>Oxalobacteraceae</taxon>
        <taxon>Oxalicibacterium</taxon>
    </lineage>
</organism>
<feature type="domain" description="Lysozyme inhibitor LprI-like N-terminal" evidence="2">
    <location>
        <begin position="28"/>
        <end position="123"/>
    </location>
</feature>
<proteinExistence type="predicted"/>
<protein>
    <recommendedName>
        <fullName evidence="2">Lysozyme inhibitor LprI-like N-terminal domain-containing protein</fullName>
    </recommendedName>
</protein>
<evidence type="ECO:0000313" key="4">
    <source>
        <dbReference type="Proteomes" id="UP000642180"/>
    </source>
</evidence>
<keyword evidence="1" id="KW-0732">Signal</keyword>
<dbReference type="AlphaFoldDB" id="A0A8J3AVX9"/>
<keyword evidence="4" id="KW-1185">Reference proteome</keyword>
<evidence type="ECO:0000259" key="2">
    <source>
        <dbReference type="Pfam" id="PF07007"/>
    </source>
</evidence>
<comment type="caution">
    <text evidence="3">The sequence shown here is derived from an EMBL/GenBank/DDBJ whole genome shotgun (WGS) entry which is preliminary data.</text>
</comment>
<gene>
    <name evidence="3" type="ORF">GCM10008066_07830</name>
</gene>
<dbReference type="RefSeq" id="WP_188379962.1">
    <property type="nucleotide sequence ID" value="NZ_BMDI01000001.1"/>
</dbReference>
<feature type="signal peptide" evidence="1">
    <location>
        <begin position="1"/>
        <end position="18"/>
    </location>
</feature>
<dbReference type="Gene3D" id="1.20.1270.180">
    <property type="match status" value="1"/>
</dbReference>
<feature type="chain" id="PRO_5035157886" description="Lysozyme inhibitor LprI-like N-terminal domain-containing protein" evidence="1">
    <location>
        <begin position="19"/>
        <end position="132"/>
    </location>
</feature>
<accession>A0A8J3AVX9</accession>
<dbReference type="InterPro" id="IPR009739">
    <property type="entry name" value="LprI-like_N"/>
</dbReference>